<keyword evidence="4 8" id="KW-0479">Metal-binding</keyword>
<keyword evidence="3 8" id="KW-0540">Nuclease</keyword>
<reference evidence="10 11" key="1">
    <citation type="submission" date="2019-05" db="EMBL/GenBank/DDBJ databases">
        <title>Dyadobacter AR-3-8 sp. nov., isolated from arctic soil.</title>
        <authorList>
            <person name="Chaudhary D.K."/>
        </authorList>
    </citation>
    <scope>NUCLEOTIDE SEQUENCE [LARGE SCALE GENOMIC DNA]</scope>
    <source>
        <strain evidence="10 11">AR-3-8</strain>
    </source>
</reference>
<feature type="binding site" evidence="8">
    <location>
        <position position="98"/>
    </location>
    <ligand>
        <name>Mg(2+)</name>
        <dbReference type="ChEBI" id="CHEBI:18420"/>
    </ligand>
</feature>
<evidence type="ECO:0000256" key="4">
    <source>
        <dbReference type="ARBA" id="ARBA00022723"/>
    </source>
</evidence>
<dbReference type="SUPFAM" id="SSF88723">
    <property type="entry name" value="PIN domain-like"/>
    <property type="match status" value="1"/>
</dbReference>
<evidence type="ECO:0000313" key="11">
    <source>
        <dbReference type="Proteomes" id="UP000304900"/>
    </source>
</evidence>
<name>A0A4U6D047_9BACT</name>
<comment type="function">
    <text evidence="8">Toxic component of a toxin-antitoxin (TA) system. An RNase.</text>
</comment>
<comment type="caution">
    <text evidence="10">The sequence shown here is derived from an EMBL/GenBank/DDBJ whole genome shotgun (WGS) entry which is preliminary data.</text>
</comment>
<dbReference type="GO" id="GO:0000287">
    <property type="term" value="F:magnesium ion binding"/>
    <property type="evidence" value="ECO:0007669"/>
    <property type="project" value="UniProtKB-UniRule"/>
</dbReference>
<evidence type="ECO:0000313" key="10">
    <source>
        <dbReference type="EMBL" id="TKT89575.1"/>
    </source>
</evidence>
<keyword evidence="11" id="KW-1185">Reference proteome</keyword>
<dbReference type="PANTHER" id="PTHR33653:SF1">
    <property type="entry name" value="RIBONUCLEASE VAPC2"/>
    <property type="match status" value="1"/>
</dbReference>
<evidence type="ECO:0000256" key="2">
    <source>
        <dbReference type="ARBA" id="ARBA00022649"/>
    </source>
</evidence>
<dbReference type="PANTHER" id="PTHR33653">
    <property type="entry name" value="RIBONUCLEASE VAPC2"/>
    <property type="match status" value="1"/>
</dbReference>
<dbReference type="HAMAP" id="MF_00265">
    <property type="entry name" value="VapC_Nob1"/>
    <property type="match status" value="1"/>
</dbReference>
<dbReference type="Pfam" id="PF01850">
    <property type="entry name" value="PIN"/>
    <property type="match status" value="1"/>
</dbReference>
<evidence type="ECO:0000256" key="6">
    <source>
        <dbReference type="ARBA" id="ARBA00022842"/>
    </source>
</evidence>
<dbReference type="InterPro" id="IPR029060">
    <property type="entry name" value="PIN-like_dom_sf"/>
</dbReference>
<evidence type="ECO:0000256" key="1">
    <source>
        <dbReference type="ARBA" id="ARBA00001946"/>
    </source>
</evidence>
<evidence type="ECO:0000256" key="8">
    <source>
        <dbReference type="HAMAP-Rule" id="MF_00265"/>
    </source>
</evidence>
<evidence type="ECO:0000259" key="9">
    <source>
        <dbReference type="SMART" id="SM00670"/>
    </source>
</evidence>
<keyword evidence="2 8" id="KW-1277">Toxin-antitoxin system</keyword>
<sequence>MKYLLDTNIIAYIINERPPEVISKFLSLSKDEIFVSSIVVAELWYGVVKSHKKEQNKTALEEFLAPLTIVDFDFTAAKFYGLIRADLEAKGLIIGSNDILIAAHALSLGLTLVTNNTKEFGRVIGLKLENWVE</sequence>
<dbReference type="OrthoDB" id="9796690at2"/>
<comment type="cofactor">
    <cofactor evidence="1 8">
        <name>Mg(2+)</name>
        <dbReference type="ChEBI" id="CHEBI:18420"/>
    </cofactor>
</comment>
<dbReference type="RefSeq" id="WP_137342219.1">
    <property type="nucleotide sequence ID" value="NZ_BSQH01000009.1"/>
</dbReference>
<proteinExistence type="inferred from homology"/>
<protein>
    <recommendedName>
        <fullName evidence="8">Ribonuclease VapC</fullName>
        <shortName evidence="8">RNase VapC</shortName>
        <ecNumber evidence="8">3.1.-.-</ecNumber>
    </recommendedName>
    <alternativeName>
        <fullName evidence="8">Toxin VapC</fullName>
    </alternativeName>
</protein>
<keyword evidence="6 8" id="KW-0460">Magnesium</keyword>
<gene>
    <name evidence="8" type="primary">vapC</name>
    <name evidence="10" type="ORF">FDK13_22200</name>
</gene>
<dbReference type="GO" id="GO:0004540">
    <property type="term" value="F:RNA nuclease activity"/>
    <property type="evidence" value="ECO:0007669"/>
    <property type="project" value="InterPro"/>
</dbReference>
<accession>A0A4U6D047</accession>
<evidence type="ECO:0000256" key="7">
    <source>
        <dbReference type="ARBA" id="ARBA00038093"/>
    </source>
</evidence>
<dbReference type="Proteomes" id="UP000304900">
    <property type="component" value="Unassembled WGS sequence"/>
</dbReference>
<evidence type="ECO:0000256" key="3">
    <source>
        <dbReference type="ARBA" id="ARBA00022722"/>
    </source>
</evidence>
<dbReference type="InterPro" id="IPR002716">
    <property type="entry name" value="PIN_dom"/>
</dbReference>
<feature type="binding site" evidence="8">
    <location>
        <position position="6"/>
    </location>
    <ligand>
        <name>Mg(2+)</name>
        <dbReference type="ChEBI" id="CHEBI:18420"/>
    </ligand>
</feature>
<keyword evidence="5 8" id="KW-0378">Hydrolase</keyword>
<dbReference type="InterPro" id="IPR022907">
    <property type="entry name" value="VapC_family"/>
</dbReference>
<dbReference type="EMBL" id="SZVO01000011">
    <property type="protein sequence ID" value="TKT89575.1"/>
    <property type="molecule type" value="Genomic_DNA"/>
</dbReference>
<dbReference type="SMART" id="SM00670">
    <property type="entry name" value="PINc"/>
    <property type="match status" value="1"/>
</dbReference>
<evidence type="ECO:0000256" key="5">
    <source>
        <dbReference type="ARBA" id="ARBA00022801"/>
    </source>
</evidence>
<dbReference type="CDD" id="cd09881">
    <property type="entry name" value="PIN_VapC4-5_FitB-like"/>
    <property type="match status" value="1"/>
</dbReference>
<feature type="domain" description="PIN" evidence="9">
    <location>
        <begin position="1"/>
        <end position="121"/>
    </location>
</feature>
<dbReference type="AlphaFoldDB" id="A0A4U6D047"/>
<organism evidence="10 11">
    <name type="scientific">Dyadobacter frigoris</name>
    <dbReference type="NCBI Taxonomy" id="2576211"/>
    <lineage>
        <taxon>Bacteria</taxon>
        <taxon>Pseudomonadati</taxon>
        <taxon>Bacteroidota</taxon>
        <taxon>Cytophagia</taxon>
        <taxon>Cytophagales</taxon>
        <taxon>Spirosomataceae</taxon>
        <taxon>Dyadobacter</taxon>
    </lineage>
</organism>
<comment type="similarity">
    <text evidence="7 8">Belongs to the PINc/VapC protein family.</text>
</comment>
<keyword evidence="8" id="KW-0800">Toxin</keyword>
<dbReference type="GO" id="GO:0016787">
    <property type="term" value="F:hydrolase activity"/>
    <property type="evidence" value="ECO:0007669"/>
    <property type="project" value="UniProtKB-KW"/>
</dbReference>
<dbReference type="EC" id="3.1.-.-" evidence="8"/>
<dbReference type="InterPro" id="IPR050556">
    <property type="entry name" value="Type_II_TA_system_RNase"/>
</dbReference>
<dbReference type="Gene3D" id="3.40.50.1010">
    <property type="entry name" value="5'-nuclease"/>
    <property type="match status" value="1"/>
</dbReference>
<dbReference type="GO" id="GO:0090729">
    <property type="term" value="F:toxin activity"/>
    <property type="evidence" value="ECO:0007669"/>
    <property type="project" value="UniProtKB-KW"/>
</dbReference>